<keyword evidence="2" id="KW-1185">Reference proteome</keyword>
<protein>
    <submittedName>
        <fullName evidence="1">Uncharacterized protein</fullName>
    </submittedName>
</protein>
<organism evidence="1 2">
    <name type="scientific">Clostridium malenominatum</name>
    <dbReference type="NCBI Taxonomy" id="1539"/>
    <lineage>
        <taxon>Bacteria</taxon>
        <taxon>Bacillati</taxon>
        <taxon>Bacillota</taxon>
        <taxon>Clostridia</taxon>
        <taxon>Eubacteriales</taxon>
        <taxon>Clostridiaceae</taxon>
        <taxon>Clostridium</taxon>
    </lineage>
</organism>
<accession>A0ABP3U964</accession>
<gene>
    <name evidence="1" type="ORF">GCM10008905_16540</name>
</gene>
<evidence type="ECO:0000313" key="2">
    <source>
        <dbReference type="Proteomes" id="UP001500339"/>
    </source>
</evidence>
<name>A0ABP3U964_9CLOT</name>
<dbReference type="Proteomes" id="UP001500339">
    <property type="component" value="Unassembled WGS sequence"/>
</dbReference>
<proteinExistence type="predicted"/>
<dbReference type="RefSeq" id="WP_343768712.1">
    <property type="nucleotide sequence ID" value="NZ_BAAACF010000001.1"/>
</dbReference>
<dbReference type="EMBL" id="BAAACF010000001">
    <property type="protein sequence ID" value="GAA0723659.1"/>
    <property type="molecule type" value="Genomic_DNA"/>
</dbReference>
<sequence>MKNCTLIDNATGEVLSEDFKITELQDIRERKVFAQKDKLSKEFKELQDKISGNFVFFIFKNMEFLKENLNDNDLVKFIYIGTYVKKEGVLMLDNNVTYIDKRRLRSLLNVGDKAFNTFYNKMLENNLMKEHDGKLYINFYYFWRGKESDYKKFTNVNLEDYTRIYTKATRELYNQIPGRGHKKLAIVFKLLPYVNWKYNILCKNTNEVDENKLEVLTIADIVELLNYNKTQMARFKSDFYSLKYNEYNVFASVQKQSDYLKSFILVNPLIYYRGNDIEQLQYLVTLFKIRN</sequence>
<evidence type="ECO:0000313" key="1">
    <source>
        <dbReference type="EMBL" id="GAA0723659.1"/>
    </source>
</evidence>
<comment type="caution">
    <text evidence="1">The sequence shown here is derived from an EMBL/GenBank/DDBJ whole genome shotgun (WGS) entry which is preliminary data.</text>
</comment>
<reference evidence="2" key="1">
    <citation type="journal article" date="2019" name="Int. J. Syst. Evol. Microbiol.">
        <title>The Global Catalogue of Microorganisms (GCM) 10K type strain sequencing project: providing services to taxonomists for standard genome sequencing and annotation.</title>
        <authorList>
            <consortium name="The Broad Institute Genomics Platform"/>
            <consortium name="The Broad Institute Genome Sequencing Center for Infectious Disease"/>
            <person name="Wu L."/>
            <person name="Ma J."/>
        </authorList>
    </citation>
    <scope>NUCLEOTIDE SEQUENCE [LARGE SCALE GENOMIC DNA]</scope>
    <source>
        <strain evidence="2">JCM 1405</strain>
    </source>
</reference>